<name>A0A5E7NHN8_PSEFL</name>
<evidence type="ECO:0008006" key="3">
    <source>
        <dbReference type="Google" id="ProtNLM"/>
    </source>
</evidence>
<dbReference type="InterPro" id="IPR027417">
    <property type="entry name" value="P-loop_NTPase"/>
</dbReference>
<dbReference type="AlphaFoldDB" id="A0A5E7NHN8"/>
<dbReference type="EMBL" id="CABVIF010000011">
    <property type="protein sequence ID" value="VVP36782.1"/>
    <property type="molecule type" value="Genomic_DNA"/>
</dbReference>
<gene>
    <name evidence="1" type="ORF">PS854_04603</name>
</gene>
<organism evidence="1 2">
    <name type="scientific">Pseudomonas fluorescens</name>
    <dbReference type="NCBI Taxonomy" id="294"/>
    <lineage>
        <taxon>Bacteria</taxon>
        <taxon>Pseudomonadati</taxon>
        <taxon>Pseudomonadota</taxon>
        <taxon>Gammaproteobacteria</taxon>
        <taxon>Pseudomonadales</taxon>
        <taxon>Pseudomonadaceae</taxon>
        <taxon>Pseudomonas</taxon>
    </lineage>
</organism>
<reference evidence="1 2" key="1">
    <citation type="submission" date="2019-09" db="EMBL/GenBank/DDBJ databases">
        <authorList>
            <person name="Chandra G."/>
            <person name="Truman W A."/>
        </authorList>
    </citation>
    <scope>NUCLEOTIDE SEQUENCE [LARGE SCALE GENOMIC DNA]</scope>
    <source>
        <strain evidence="1">PS854</strain>
    </source>
</reference>
<evidence type="ECO:0000313" key="2">
    <source>
        <dbReference type="Proteomes" id="UP000327111"/>
    </source>
</evidence>
<proteinExistence type="predicted"/>
<dbReference type="SUPFAM" id="SSF52540">
    <property type="entry name" value="P-loop containing nucleoside triphosphate hydrolases"/>
    <property type="match status" value="1"/>
</dbReference>
<sequence length="175" mass="19504">MHIGIFGLSGAGKTTATKWLACNNLNYVAISASQLIKEYGGVIEYEKLGKKCISSNQDALVMAYEKFKSTHPNTLIELHSIIESEHDVVDIDIRILRELDIDAAFFIAIEPHELGRRRRSDVTKKRKIVCDSELKALQLRAIDVCQAALGDKLRIVDSVFAAAEIEKFITSTSRP</sequence>
<dbReference type="Proteomes" id="UP000327111">
    <property type="component" value="Unassembled WGS sequence"/>
</dbReference>
<dbReference type="RefSeq" id="WP_150735475.1">
    <property type="nucleotide sequence ID" value="NZ_CABVIF010000011.1"/>
</dbReference>
<protein>
    <recommendedName>
        <fullName evidence="3">AAA family ATPase</fullName>
    </recommendedName>
</protein>
<dbReference type="Pfam" id="PF13207">
    <property type="entry name" value="AAA_17"/>
    <property type="match status" value="1"/>
</dbReference>
<evidence type="ECO:0000313" key="1">
    <source>
        <dbReference type="EMBL" id="VVP36782.1"/>
    </source>
</evidence>
<accession>A0A5E7NHN8</accession>
<dbReference type="Gene3D" id="3.40.50.300">
    <property type="entry name" value="P-loop containing nucleotide triphosphate hydrolases"/>
    <property type="match status" value="1"/>
</dbReference>